<comment type="similarity">
    <text evidence="2 7">Belongs to the BBR/BPC family.</text>
</comment>
<feature type="compositionally biased region" description="Basic and acidic residues" evidence="8">
    <location>
        <begin position="130"/>
        <end position="155"/>
    </location>
</feature>
<gene>
    <name evidence="9" type="ORF">RJ641_012083</name>
</gene>
<evidence type="ECO:0000313" key="9">
    <source>
        <dbReference type="EMBL" id="KAK6921576.1"/>
    </source>
</evidence>
<evidence type="ECO:0000313" key="10">
    <source>
        <dbReference type="Proteomes" id="UP001370490"/>
    </source>
</evidence>
<reference evidence="9 10" key="1">
    <citation type="submission" date="2023-12" db="EMBL/GenBank/DDBJ databases">
        <title>A high-quality genome assembly for Dillenia turbinata (Dilleniales).</title>
        <authorList>
            <person name="Chanderbali A."/>
        </authorList>
    </citation>
    <scope>NUCLEOTIDE SEQUENCE [LARGE SCALE GENOMIC DNA]</scope>
    <source>
        <strain evidence="9">LSX21</strain>
        <tissue evidence="9">Leaf</tissue>
    </source>
</reference>
<evidence type="ECO:0000256" key="8">
    <source>
        <dbReference type="SAM" id="MobiDB-lite"/>
    </source>
</evidence>
<dbReference type="GO" id="GO:0003700">
    <property type="term" value="F:DNA-binding transcription factor activity"/>
    <property type="evidence" value="ECO:0007669"/>
    <property type="project" value="UniProtKB-UniRule"/>
</dbReference>
<comment type="function">
    <text evidence="7">Transcriptional regulator that specifically binds to GA-rich elements (GAGA-repeats) present in regulatory sequences of genes involved in developmental processes.</text>
</comment>
<dbReference type="Pfam" id="PF06217">
    <property type="entry name" value="GAGA_bind"/>
    <property type="match status" value="1"/>
</dbReference>
<keyword evidence="4 7" id="KW-0238">DNA-binding</keyword>
<dbReference type="SMART" id="SM01226">
    <property type="entry name" value="GAGA_bind"/>
    <property type="match status" value="1"/>
</dbReference>
<evidence type="ECO:0000256" key="4">
    <source>
        <dbReference type="ARBA" id="ARBA00023125"/>
    </source>
</evidence>
<dbReference type="PANTHER" id="PTHR31421:SF0">
    <property type="entry name" value="PROTEIN BASIC PENTACYSTEINE1-RELATED"/>
    <property type="match status" value="1"/>
</dbReference>
<keyword evidence="5 7" id="KW-0804">Transcription</keyword>
<proteinExistence type="inferred from homology"/>
<protein>
    <recommendedName>
        <fullName evidence="7">GAGA-binding transcriptional activator</fullName>
    </recommendedName>
</protein>
<evidence type="ECO:0000256" key="1">
    <source>
        <dbReference type="ARBA" id="ARBA00004123"/>
    </source>
</evidence>
<comment type="subcellular location">
    <subcellularLocation>
        <location evidence="1 7">Nucleus</location>
    </subcellularLocation>
</comment>
<dbReference type="PANTHER" id="PTHR31421">
    <property type="entry name" value="PROTEIN BASIC PENTACYSTEINE3"/>
    <property type="match status" value="1"/>
</dbReference>
<evidence type="ECO:0000256" key="7">
    <source>
        <dbReference type="RuleBase" id="RU367160"/>
    </source>
</evidence>
<dbReference type="GO" id="GO:0005634">
    <property type="term" value="C:nucleus"/>
    <property type="evidence" value="ECO:0007669"/>
    <property type="project" value="UniProtKB-SubCell"/>
</dbReference>
<accession>A0AAN8V0S5</accession>
<keyword evidence="6 7" id="KW-0539">Nucleus</keyword>
<evidence type="ECO:0000256" key="5">
    <source>
        <dbReference type="ARBA" id="ARBA00023163"/>
    </source>
</evidence>
<dbReference type="AlphaFoldDB" id="A0AAN8V0S5"/>
<dbReference type="GO" id="GO:0009723">
    <property type="term" value="P:response to ethylene"/>
    <property type="evidence" value="ECO:0007669"/>
    <property type="project" value="TreeGrafter"/>
</dbReference>
<evidence type="ECO:0000256" key="6">
    <source>
        <dbReference type="ARBA" id="ARBA00023242"/>
    </source>
</evidence>
<dbReference type="InterPro" id="IPR010409">
    <property type="entry name" value="GAGA-bd_tscrpt_act"/>
</dbReference>
<keyword evidence="3 7" id="KW-0805">Transcription regulation</keyword>
<comment type="caution">
    <text evidence="9">The sequence shown here is derived from an EMBL/GenBank/DDBJ whole genome shotgun (WGS) entry which is preliminary data.</text>
</comment>
<feature type="region of interest" description="Disordered" evidence="8">
    <location>
        <begin position="126"/>
        <end position="186"/>
    </location>
</feature>
<evidence type="ECO:0000256" key="3">
    <source>
        <dbReference type="ARBA" id="ARBA00023015"/>
    </source>
</evidence>
<feature type="compositionally biased region" description="Polar residues" evidence="8">
    <location>
        <begin position="174"/>
        <end position="183"/>
    </location>
</feature>
<organism evidence="9 10">
    <name type="scientific">Dillenia turbinata</name>
    <dbReference type="NCBI Taxonomy" id="194707"/>
    <lineage>
        <taxon>Eukaryota</taxon>
        <taxon>Viridiplantae</taxon>
        <taxon>Streptophyta</taxon>
        <taxon>Embryophyta</taxon>
        <taxon>Tracheophyta</taxon>
        <taxon>Spermatophyta</taxon>
        <taxon>Magnoliopsida</taxon>
        <taxon>eudicotyledons</taxon>
        <taxon>Gunneridae</taxon>
        <taxon>Pentapetalae</taxon>
        <taxon>Dilleniales</taxon>
        <taxon>Dilleniaceae</taxon>
        <taxon>Dillenia</taxon>
    </lineage>
</organism>
<evidence type="ECO:0000256" key="2">
    <source>
        <dbReference type="ARBA" id="ARBA00007911"/>
    </source>
</evidence>
<sequence>MYVVLLMEGDGGLNMNMNHQRTWNYYGGPIKGHLGLQLMTSMAGEHDAKPFISRPDPTVMVGANGASYHHSHRETMVSEPQVVPMDYIRDGWMSQRDKFLNMLPGNAIYSSLPEPSTAHNPIQMIQQSDLSKDERANRVEDASVKRDRSPKKRDGNSSVNTPKPKRPRKAPSVSKANGNSTVQRAKGAKKNVDVYINGYPMDLSGIPIPVCSCTGNPQQCYRWGSGGWQSACCTTSISMYPLPMSSKRRGARIAGRKMSLGAFKKVLERLAAEGHNFANPIDLRTYWAKHGTNKFVTIRVCGSSSSWKVTIVAEVEN</sequence>
<dbReference type="Proteomes" id="UP001370490">
    <property type="component" value="Unassembled WGS sequence"/>
</dbReference>
<dbReference type="EMBL" id="JBAMMX010000019">
    <property type="protein sequence ID" value="KAK6921576.1"/>
    <property type="molecule type" value="Genomic_DNA"/>
</dbReference>
<dbReference type="GO" id="GO:0043565">
    <property type="term" value="F:sequence-specific DNA binding"/>
    <property type="evidence" value="ECO:0007669"/>
    <property type="project" value="TreeGrafter"/>
</dbReference>
<keyword evidence="10" id="KW-1185">Reference proteome</keyword>
<name>A0AAN8V0S5_9MAGN</name>